<keyword evidence="1" id="KW-0051">Antiviral defense</keyword>
<dbReference type="EMBL" id="DLVE01000020">
    <property type="protein sequence ID" value="HAA83492.1"/>
    <property type="molecule type" value="Genomic_DNA"/>
</dbReference>
<protein>
    <submittedName>
        <fullName evidence="3">Type III-B CRISPR module RAMP protein Cmr6</fullName>
    </submittedName>
</protein>
<evidence type="ECO:0000313" key="3">
    <source>
        <dbReference type="EMBL" id="HAA83492.1"/>
    </source>
</evidence>
<proteinExistence type="predicted"/>
<evidence type="ECO:0000259" key="2">
    <source>
        <dbReference type="Pfam" id="PF03787"/>
    </source>
</evidence>
<gene>
    <name evidence="3" type="primary">cmr6</name>
    <name evidence="3" type="ORF">DCE01_01675</name>
</gene>
<comment type="caution">
    <text evidence="3">The sequence shown here is derived from an EMBL/GenBank/DDBJ whole genome shotgun (WGS) entry which is preliminary data.</text>
</comment>
<dbReference type="Proteomes" id="UP000257240">
    <property type="component" value="Unassembled WGS sequence"/>
</dbReference>
<dbReference type="InterPro" id="IPR010172">
    <property type="entry name" value="CRISPR-assoc_prot_TM1791"/>
</dbReference>
<sequence>MSINISNQYIPCDTKNLLPRKIEQNEFKNYNFALIYRLPNIFIEKGQIKIRINEKIEKFNWDREFIKNLTKRLERSIQGVKELGYEVKKIDNLTLSWRMVIGLGASHPQETSMTLHHIYGIPYIPGCAVKGVTRHWVILTKFENDEKKAEQDNDFQKIFGTQEKQGEVIFFDAYPVDEIKLKLDIMNPHYPKYYSGEQPPADWQTPVPIYFLTVEKTKFNFYLASRDKNLLNNAEKYLKEALKSYGIGAKTSLGYGIFEG</sequence>
<reference evidence="3 4" key="1">
    <citation type="journal article" date="2018" name="Nat. Biotechnol.">
        <title>A standardized bacterial taxonomy based on genome phylogeny substantially revises the tree of life.</title>
        <authorList>
            <person name="Parks D.H."/>
            <person name="Chuvochina M."/>
            <person name="Waite D.W."/>
            <person name="Rinke C."/>
            <person name="Skarshewski A."/>
            <person name="Chaumeil P.A."/>
            <person name="Hugenholtz P."/>
        </authorList>
    </citation>
    <scope>NUCLEOTIDE SEQUENCE [LARGE SCALE GENOMIC DNA]</scope>
    <source>
        <strain evidence="3">UBA12529</strain>
    </source>
</reference>
<dbReference type="NCBIfam" id="TIGR01898">
    <property type="entry name" value="cas_TM1791_cmr6"/>
    <property type="match status" value="1"/>
</dbReference>
<dbReference type="Pfam" id="PF03787">
    <property type="entry name" value="RAMPs"/>
    <property type="match status" value="1"/>
</dbReference>
<feature type="domain" description="CRISPR type III-associated protein" evidence="2">
    <location>
        <begin position="99"/>
        <end position="259"/>
    </location>
</feature>
<evidence type="ECO:0000256" key="1">
    <source>
        <dbReference type="ARBA" id="ARBA00023118"/>
    </source>
</evidence>
<evidence type="ECO:0000313" key="4">
    <source>
        <dbReference type="Proteomes" id="UP000257240"/>
    </source>
</evidence>
<dbReference type="PANTHER" id="PTHR39965">
    <property type="entry name" value="CRISPR SYSTEM CMR SUBUNIT CMR6"/>
    <property type="match status" value="1"/>
</dbReference>
<accession>A0A3B8N2W2</accession>
<dbReference type="GO" id="GO:0051607">
    <property type="term" value="P:defense response to virus"/>
    <property type="evidence" value="ECO:0007669"/>
    <property type="project" value="UniProtKB-KW"/>
</dbReference>
<name>A0A3B8N2W2_9BACT</name>
<organism evidence="3 4">
    <name type="scientific">Thermodesulfobacterium commune</name>
    <dbReference type="NCBI Taxonomy" id="1741"/>
    <lineage>
        <taxon>Bacteria</taxon>
        <taxon>Pseudomonadati</taxon>
        <taxon>Thermodesulfobacteriota</taxon>
        <taxon>Thermodesulfobacteria</taxon>
        <taxon>Thermodesulfobacteriales</taxon>
        <taxon>Thermodesulfobacteriaceae</taxon>
        <taxon>Thermodesulfobacterium</taxon>
    </lineage>
</organism>
<dbReference type="PANTHER" id="PTHR39965:SF1">
    <property type="entry name" value="CRISPR SYSTEM CMR SUBUNIT CMR6"/>
    <property type="match status" value="1"/>
</dbReference>
<dbReference type="AlphaFoldDB" id="A0A3B8N2W2"/>
<dbReference type="InterPro" id="IPR005537">
    <property type="entry name" value="RAMP_III_fam"/>
</dbReference>